<dbReference type="Proteomes" id="UP000694413">
    <property type="component" value="Unassembled WGS sequence"/>
</dbReference>
<reference evidence="2" key="2">
    <citation type="submission" date="2025-09" db="UniProtKB">
        <authorList>
            <consortium name="Ensembl"/>
        </authorList>
    </citation>
    <scope>IDENTIFICATION</scope>
</reference>
<dbReference type="AlphaFoldDB" id="A0A8D2MTN4"/>
<proteinExistence type="predicted"/>
<evidence type="ECO:0000313" key="3">
    <source>
        <dbReference type="Proteomes" id="UP000694413"/>
    </source>
</evidence>
<reference evidence="2" key="1">
    <citation type="submission" date="2025-08" db="UniProtKB">
        <authorList>
            <consortium name="Ensembl"/>
        </authorList>
    </citation>
    <scope>IDENTIFICATION</scope>
</reference>
<feature type="chain" id="PRO_5034500263" description="Secreted protein" evidence="1">
    <location>
        <begin position="20"/>
        <end position="78"/>
    </location>
</feature>
<accession>A0A8D2MTN4</accession>
<organism evidence="2 3">
    <name type="scientific">Zonotrichia albicollis</name>
    <name type="common">White-throated sparrow</name>
    <name type="synonym">Fringilla albicollis</name>
    <dbReference type="NCBI Taxonomy" id="44394"/>
    <lineage>
        <taxon>Eukaryota</taxon>
        <taxon>Metazoa</taxon>
        <taxon>Chordata</taxon>
        <taxon>Craniata</taxon>
        <taxon>Vertebrata</taxon>
        <taxon>Euteleostomi</taxon>
        <taxon>Archelosauria</taxon>
        <taxon>Archosauria</taxon>
        <taxon>Dinosauria</taxon>
        <taxon>Saurischia</taxon>
        <taxon>Theropoda</taxon>
        <taxon>Coelurosauria</taxon>
        <taxon>Aves</taxon>
        <taxon>Neognathae</taxon>
        <taxon>Neoaves</taxon>
        <taxon>Telluraves</taxon>
        <taxon>Australaves</taxon>
        <taxon>Passeriformes</taxon>
        <taxon>Passerellidae</taxon>
        <taxon>Zonotrichia</taxon>
    </lineage>
</organism>
<evidence type="ECO:0000313" key="2">
    <source>
        <dbReference type="Ensembl" id="ENSZALP00000011344.1"/>
    </source>
</evidence>
<dbReference type="Ensembl" id="ENSZALT00000015696.1">
    <property type="protein sequence ID" value="ENSZALP00000011344.1"/>
    <property type="gene ID" value="ENSZALG00000009591.1"/>
</dbReference>
<keyword evidence="3" id="KW-1185">Reference proteome</keyword>
<feature type="signal peptide" evidence="1">
    <location>
        <begin position="1"/>
        <end position="19"/>
    </location>
</feature>
<sequence>MFWILRGILGLLEVPHSLLWFGVNSSAGCGCREDFLQTCKGRVHFTQGVMDLPFWSNVISDCSNHFFCFHFVLSSEEF</sequence>
<protein>
    <recommendedName>
        <fullName evidence="4">Secreted protein</fullName>
    </recommendedName>
</protein>
<evidence type="ECO:0000256" key="1">
    <source>
        <dbReference type="SAM" id="SignalP"/>
    </source>
</evidence>
<keyword evidence="1" id="KW-0732">Signal</keyword>
<dbReference type="PROSITE" id="PS51257">
    <property type="entry name" value="PROKAR_LIPOPROTEIN"/>
    <property type="match status" value="1"/>
</dbReference>
<evidence type="ECO:0008006" key="4">
    <source>
        <dbReference type="Google" id="ProtNLM"/>
    </source>
</evidence>
<name>A0A8D2MTN4_ZONAL</name>